<evidence type="ECO:0000256" key="1">
    <source>
        <dbReference type="ARBA" id="ARBA00022443"/>
    </source>
</evidence>
<reference evidence="5" key="2">
    <citation type="submission" date="2014-06" db="EMBL/GenBank/DDBJ databases">
        <authorList>
            <person name="Aslett M."/>
        </authorList>
    </citation>
    <scope>NUCLEOTIDE SEQUENCE</scope>
</reference>
<keyword evidence="1 2" id="KW-0728">SH3 domain</keyword>
<dbReference type="WBParaSite" id="EgrG_000809900">
    <property type="protein sequence ID" value="EgrG_000809900"/>
    <property type="gene ID" value="EgrG_000809900"/>
</dbReference>
<reference evidence="7" key="3">
    <citation type="submission" date="2020-10" db="UniProtKB">
        <authorList>
            <consortium name="WormBaseParasite"/>
        </authorList>
    </citation>
    <scope>IDENTIFICATION</scope>
</reference>
<dbReference type="PROSITE" id="PS50002">
    <property type="entry name" value="SH3"/>
    <property type="match status" value="1"/>
</dbReference>
<evidence type="ECO:0000259" key="4">
    <source>
        <dbReference type="PROSITE" id="PS50002"/>
    </source>
</evidence>
<evidence type="ECO:0000256" key="2">
    <source>
        <dbReference type="PROSITE-ProRule" id="PRU00192"/>
    </source>
</evidence>
<sequence length="706" mass="79089">MFVSRFPFTARFPQSISFSAGDYFLGLRKENDHWLYVFHEDGRLGAVPTNYVEESNFKSPEDMCKIVESAVAAMSNQEIYEKEKILSHFSYLRELRRSLVSDCSNVNLPSLPVRNKTRQSIKPIDTHSSTTAKKISVSREETKNVTVRAPGVSFLMLDKLRNSTLASFGRCVNGFVKMLKVLSDADPQLTTLSSELVSELLDPNPTVRRSIYVRTEDWKGLQEHIAHLERRVKDQQECSWPLVEDDTTVISDLDAFVELLCNADPDMVCTCLSNDRLPLALSYLYQREKRALVRRFYLLVTVATCHIQPAVWPVYLDSGLPMEIIREIKFSDVGFLDFILDLRVLTVLLTKSNRLPVNLQNELNESFFDCVFGRISRSVTDEENSINDKSPVTDAMRRLYVSDTKLPQTQGDGIAKTTSSILLLDTFVQFVCAANRHFCTSHSTPLTPIMNTMLNNHAATRDLIERLLYIFNRDVDPLNLDGVLFVRKLRGALHEGFDISSQLYSGFLLYEDPNNESGMGLFAKSRRLSSTQSSASENGAGAGEVSGSGEHVNSAGESGVHVSGSGKSSHHRTGLTDATLRLAPDTPRNAARKLVADIFSNRDTANLIYRNDVKVVIDVIIRQICDLPANSPNLAEFLFCMDKVIRNTDYMSRSGGPYRLEDLLEALHGVEFSANTSSALNSRDFTTSRSLRLTNDLLTLLSATTH</sequence>
<proteinExistence type="predicted"/>
<dbReference type="GO" id="GO:0006897">
    <property type="term" value="P:endocytosis"/>
    <property type="evidence" value="ECO:0007669"/>
    <property type="project" value="TreeGrafter"/>
</dbReference>
<evidence type="ECO:0000313" key="5">
    <source>
        <dbReference type="EMBL" id="CDS15693.1"/>
    </source>
</evidence>
<dbReference type="OrthoDB" id="445362at2759"/>
<dbReference type="Proteomes" id="UP000492820">
    <property type="component" value="Unassembled WGS sequence"/>
</dbReference>
<feature type="region of interest" description="Disordered" evidence="3">
    <location>
        <begin position="532"/>
        <end position="578"/>
    </location>
</feature>
<accession>A0A068W7I8</accession>
<dbReference type="PANTHER" id="PTHR13357">
    <property type="entry name" value="SH3 ADAPTER PROTEIN SPIN90 NCK INTERACTING PROTEIN WITH SH3 DOMAIN"/>
    <property type="match status" value="1"/>
</dbReference>
<organism evidence="5">
    <name type="scientific">Echinococcus granulosus</name>
    <name type="common">Hydatid tapeworm</name>
    <dbReference type="NCBI Taxonomy" id="6210"/>
    <lineage>
        <taxon>Eukaryota</taxon>
        <taxon>Metazoa</taxon>
        <taxon>Spiralia</taxon>
        <taxon>Lophotrochozoa</taxon>
        <taxon>Platyhelminthes</taxon>
        <taxon>Cestoda</taxon>
        <taxon>Eucestoda</taxon>
        <taxon>Cyclophyllidea</taxon>
        <taxon>Taeniidae</taxon>
        <taxon>Echinococcus</taxon>
        <taxon>Echinococcus granulosus group</taxon>
    </lineage>
</organism>
<dbReference type="Pfam" id="PF09431">
    <property type="entry name" value="SPIN90_LRD"/>
    <property type="match status" value="1"/>
</dbReference>
<dbReference type="Pfam" id="PF14604">
    <property type="entry name" value="SH3_9"/>
    <property type="match status" value="1"/>
</dbReference>
<dbReference type="InterPro" id="IPR018556">
    <property type="entry name" value="SPIN90/Ldb17_LRD"/>
</dbReference>
<dbReference type="PANTHER" id="PTHR13357:SF1">
    <property type="entry name" value="NCK-INTERACTING PROTEIN WITH SH3 DOMAIN"/>
    <property type="match status" value="1"/>
</dbReference>
<name>A0A068W7I8_ECHGR</name>
<dbReference type="AlphaFoldDB" id="A0A068W7I8"/>
<dbReference type="Gene3D" id="2.30.30.40">
    <property type="entry name" value="SH3 Domains"/>
    <property type="match status" value="1"/>
</dbReference>
<dbReference type="SUPFAM" id="SSF50044">
    <property type="entry name" value="SH3-domain"/>
    <property type="match status" value="1"/>
</dbReference>
<evidence type="ECO:0000313" key="6">
    <source>
        <dbReference type="Proteomes" id="UP000492820"/>
    </source>
</evidence>
<feature type="compositionally biased region" description="Low complexity" evidence="3">
    <location>
        <begin position="558"/>
        <end position="567"/>
    </location>
</feature>
<feature type="domain" description="SH3" evidence="4">
    <location>
        <begin position="1"/>
        <end position="57"/>
    </location>
</feature>
<evidence type="ECO:0000256" key="3">
    <source>
        <dbReference type="SAM" id="MobiDB-lite"/>
    </source>
</evidence>
<dbReference type="InterPro" id="IPR030125">
    <property type="entry name" value="SPIN90/Ldb17"/>
</dbReference>
<protein>
    <submittedName>
        <fullName evidence="7">NCK-interacting protein with SH3 domain</fullName>
    </submittedName>
</protein>
<dbReference type="SMART" id="SM00326">
    <property type="entry name" value="SH3"/>
    <property type="match status" value="1"/>
</dbReference>
<gene>
    <name evidence="7" type="primary">EGR_00048</name>
    <name evidence="5" type="ORF">EgrG_000809900</name>
</gene>
<dbReference type="GO" id="GO:0071933">
    <property type="term" value="F:Arp2/3 complex binding"/>
    <property type="evidence" value="ECO:0007669"/>
    <property type="project" value="TreeGrafter"/>
</dbReference>
<evidence type="ECO:0000313" key="7">
    <source>
        <dbReference type="WBParaSite" id="EgrG_000809900"/>
    </source>
</evidence>
<dbReference type="InterPro" id="IPR001452">
    <property type="entry name" value="SH3_domain"/>
</dbReference>
<reference evidence="5 6" key="1">
    <citation type="journal article" date="2013" name="Nature">
        <title>The genomes of four tapeworm species reveal adaptations to parasitism.</title>
        <authorList>
            <person name="Tsai I.J."/>
            <person name="Zarowiecki M."/>
            <person name="Holroyd N."/>
            <person name="Garciarrubio A."/>
            <person name="Sanchez-Flores A."/>
            <person name="Brooks K.L."/>
            <person name="Tracey A."/>
            <person name="Bobes R.J."/>
            <person name="Fragoso G."/>
            <person name="Sciutto E."/>
            <person name="Aslett M."/>
            <person name="Beasley H."/>
            <person name="Bennett H.M."/>
            <person name="Cai J."/>
            <person name="Camicia F."/>
            <person name="Clark R."/>
            <person name="Cucher M."/>
            <person name="De Silva N."/>
            <person name="Day T.A."/>
            <person name="Deplazes P."/>
            <person name="Estrada K."/>
            <person name="Fernandez C."/>
            <person name="Holland P.W."/>
            <person name="Hou J."/>
            <person name="Hu S."/>
            <person name="Huckvale T."/>
            <person name="Hung S.S."/>
            <person name="Kamenetzky L."/>
            <person name="Keane J.A."/>
            <person name="Kiss F."/>
            <person name="Koziol U."/>
            <person name="Lambert O."/>
            <person name="Liu K."/>
            <person name="Luo X."/>
            <person name="Luo Y."/>
            <person name="Macchiaroli N."/>
            <person name="Nichol S."/>
            <person name="Paps J."/>
            <person name="Parkinson J."/>
            <person name="Pouchkina-Stantcheva N."/>
            <person name="Riddiford N."/>
            <person name="Rosenzvit M."/>
            <person name="Salinas G."/>
            <person name="Wasmuth J.D."/>
            <person name="Zamanian M."/>
            <person name="Zheng Y."/>
            <person name="Cai X."/>
            <person name="Soberon X."/>
            <person name="Olson P.D."/>
            <person name="Laclette J.P."/>
            <person name="Brehm K."/>
            <person name="Berriman M."/>
            <person name="Garciarrubio A."/>
            <person name="Bobes R.J."/>
            <person name="Fragoso G."/>
            <person name="Sanchez-Flores A."/>
            <person name="Estrada K."/>
            <person name="Cevallos M.A."/>
            <person name="Morett E."/>
            <person name="Gonzalez V."/>
            <person name="Portillo T."/>
            <person name="Ochoa-Leyva A."/>
            <person name="Jose M.V."/>
            <person name="Sciutto E."/>
            <person name="Landa A."/>
            <person name="Jimenez L."/>
            <person name="Valdes V."/>
            <person name="Carrero J.C."/>
            <person name="Larralde C."/>
            <person name="Morales-Montor J."/>
            <person name="Limon-Lason J."/>
            <person name="Soberon X."/>
            <person name="Laclette J.P."/>
        </authorList>
    </citation>
    <scope>NUCLEOTIDE SEQUENCE [LARGE SCALE GENOMIC DNA]</scope>
</reference>
<dbReference type="EMBL" id="LK028576">
    <property type="protein sequence ID" value="CDS15693.1"/>
    <property type="molecule type" value="Genomic_DNA"/>
</dbReference>
<dbReference type="InterPro" id="IPR036028">
    <property type="entry name" value="SH3-like_dom_sf"/>
</dbReference>